<dbReference type="InterPro" id="IPR050468">
    <property type="entry name" value="Cuticle_Struct_Prot"/>
</dbReference>
<keyword evidence="3" id="KW-0472">Membrane</keyword>
<name>A0A7M7JBY1_VARDE</name>
<dbReference type="RefSeq" id="XP_022649730.1">
    <property type="nucleotide sequence ID" value="XM_022793995.1"/>
</dbReference>
<organism evidence="4 5">
    <name type="scientific">Varroa destructor</name>
    <name type="common">Honeybee mite</name>
    <dbReference type="NCBI Taxonomy" id="109461"/>
    <lineage>
        <taxon>Eukaryota</taxon>
        <taxon>Metazoa</taxon>
        <taxon>Ecdysozoa</taxon>
        <taxon>Arthropoda</taxon>
        <taxon>Chelicerata</taxon>
        <taxon>Arachnida</taxon>
        <taxon>Acari</taxon>
        <taxon>Parasitiformes</taxon>
        <taxon>Mesostigmata</taxon>
        <taxon>Gamasina</taxon>
        <taxon>Dermanyssoidea</taxon>
        <taxon>Varroidae</taxon>
        <taxon>Varroa</taxon>
    </lineage>
</organism>
<evidence type="ECO:0000313" key="4">
    <source>
        <dbReference type="EnsemblMetazoa" id="XP_022649730"/>
    </source>
</evidence>
<evidence type="ECO:0000256" key="3">
    <source>
        <dbReference type="SAM" id="Phobius"/>
    </source>
</evidence>
<sequence>MTTTTNRHNSTLAVHITAPSLIYLCQAIHIIRRSEELLGNRATGMRLHLLTAVIAPFLYKRVGVILKHITRQQDPTNMKSIIIAVVVSCMCGTALSQLARVRATNVGDNSGTYIANQQYPPTPFQYAYSSEDIEGTHSATQSGDGSGRIEGSYTMTLADGRTRTVTYVADENGYRAEVTTNELGTESKNPADVIINSSAITGEQAAIQYGPAAPQRQVVPGPGIGAVQIRQPNSQVALPSYGTFAGVQG</sequence>
<keyword evidence="3" id="KW-0812">Transmembrane</keyword>
<dbReference type="PANTHER" id="PTHR10380">
    <property type="entry name" value="CUTICLE PROTEIN"/>
    <property type="match status" value="1"/>
</dbReference>
<dbReference type="AlphaFoldDB" id="A0A7M7JBY1"/>
<dbReference type="FunCoup" id="A0A7M7JBY1">
    <property type="interactions" value="29"/>
</dbReference>
<dbReference type="Pfam" id="PF00379">
    <property type="entry name" value="Chitin_bind_4"/>
    <property type="match status" value="1"/>
</dbReference>
<dbReference type="PANTHER" id="PTHR10380:SF235">
    <property type="entry name" value="CUTICULAR PROTEIN 73D, ISOFORM B"/>
    <property type="match status" value="1"/>
</dbReference>
<evidence type="ECO:0000313" key="5">
    <source>
        <dbReference type="Proteomes" id="UP000594260"/>
    </source>
</evidence>
<dbReference type="Proteomes" id="UP000594260">
    <property type="component" value="Unplaced"/>
</dbReference>
<proteinExistence type="predicted"/>
<dbReference type="PROSITE" id="PS00233">
    <property type="entry name" value="CHIT_BIND_RR_1"/>
    <property type="match status" value="1"/>
</dbReference>
<keyword evidence="5" id="KW-1185">Reference proteome</keyword>
<dbReference type="GO" id="GO:0062129">
    <property type="term" value="C:chitin-based extracellular matrix"/>
    <property type="evidence" value="ECO:0007669"/>
    <property type="project" value="TreeGrafter"/>
</dbReference>
<accession>A0A7M7JBY1</accession>
<evidence type="ECO:0000256" key="2">
    <source>
        <dbReference type="PROSITE-ProRule" id="PRU00497"/>
    </source>
</evidence>
<dbReference type="PROSITE" id="PS51155">
    <property type="entry name" value="CHIT_BIND_RR_2"/>
    <property type="match status" value="1"/>
</dbReference>
<dbReference type="OrthoDB" id="6628116at2759"/>
<dbReference type="GO" id="GO:0008010">
    <property type="term" value="F:structural constituent of chitin-based larval cuticle"/>
    <property type="evidence" value="ECO:0007669"/>
    <property type="project" value="TreeGrafter"/>
</dbReference>
<dbReference type="InterPro" id="IPR000618">
    <property type="entry name" value="Insect_cuticle"/>
</dbReference>
<dbReference type="EnsemblMetazoa" id="XM_022793995">
    <property type="protein sequence ID" value="XP_022649730"/>
    <property type="gene ID" value="LOC111245524"/>
</dbReference>
<dbReference type="InParanoid" id="A0A7M7JBY1"/>
<dbReference type="PRINTS" id="PR00947">
    <property type="entry name" value="CUTICLE"/>
</dbReference>
<evidence type="ECO:0000256" key="1">
    <source>
        <dbReference type="ARBA" id="ARBA00022460"/>
    </source>
</evidence>
<dbReference type="GeneID" id="111245524"/>
<dbReference type="KEGG" id="vde:111245524"/>
<reference evidence="4" key="1">
    <citation type="submission" date="2021-01" db="UniProtKB">
        <authorList>
            <consortium name="EnsemblMetazoa"/>
        </authorList>
    </citation>
    <scope>IDENTIFICATION</scope>
</reference>
<dbReference type="InterPro" id="IPR031311">
    <property type="entry name" value="CHIT_BIND_RR_consensus"/>
</dbReference>
<keyword evidence="1 2" id="KW-0193">Cuticle</keyword>
<evidence type="ECO:0008006" key="6">
    <source>
        <dbReference type="Google" id="ProtNLM"/>
    </source>
</evidence>
<keyword evidence="3" id="KW-1133">Transmembrane helix</keyword>
<feature type="transmembrane region" description="Helical" evidence="3">
    <location>
        <begin position="12"/>
        <end position="31"/>
    </location>
</feature>
<protein>
    <recommendedName>
        <fullName evidence="6">Cuticle protein 10.9-like</fullName>
    </recommendedName>
</protein>